<dbReference type="GO" id="GO:0016747">
    <property type="term" value="F:acyltransferase activity, transferring groups other than amino-acyl groups"/>
    <property type="evidence" value="ECO:0007669"/>
    <property type="project" value="InterPro"/>
</dbReference>
<dbReference type="AlphaFoldDB" id="A0A1Y3LDE2"/>
<name>A0A1Y3LDE2_PSEPU</name>
<dbReference type="Pfam" id="PF00583">
    <property type="entry name" value="Acetyltransf_1"/>
    <property type="match status" value="1"/>
</dbReference>
<evidence type="ECO:0000313" key="2">
    <source>
        <dbReference type="EMBL" id="OUM33392.1"/>
    </source>
</evidence>
<protein>
    <submittedName>
        <fullName evidence="2">GNAT family N-acetyltransferase</fullName>
    </submittedName>
</protein>
<accession>A0A1Y3LDE2</accession>
<evidence type="ECO:0000259" key="1">
    <source>
        <dbReference type="PROSITE" id="PS51186"/>
    </source>
</evidence>
<dbReference type="InterPro" id="IPR000182">
    <property type="entry name" value="GNAT_dom"/>
</dbReference>
<dbReference type="SUPFAM" id="SSF55729">
    <property type="entry name" value="Acyl-CoA N-acyltransferases (Nat)"/>
    <property type="match status" value="1"/>
</dbReference>
<dbReference type="Gene3D" id="3.40.630.30">
    <property type="match status" value="1"/>
</dbReference>
<dbReference type="Proteomes" id="UP000196082">
    <property type="component" value="Unassembled WGS sequence"/>
</dbReference>
<evidence type="ECO:0000313" key="3">
    <source>
        <dbReference type="Proteomes" id="UP000196082"/>
    </source>
</evidence>
<sequence length="140" mass="15334">MRLARQADLDALFDLDVIAQREENRREFIAHAVACSQCWVAMDADDTALLLGYGVLDNSFFGQEFIPLIVVRDSARCRGVGAALLRGLESRALGVKLFTSTNASNLPMQALLEKCGFIGSGQVENLDEGDPELVFVKIRS</sequence>
<organism evidence="2 3">
    <name type="scientific">Pseudomonas putida</name>
    <name type="common">Arthrobacter siderocapsulatus</name>
    <dbReference type="NCBI Taxonomy" id="303"/>
    <lineage>
        <taxon>Bacteria</taxon>
        <taxon>Pseudomonadati</taxon>
        <taxon>Pseudomonadota</taxon>
        <taxon>Gammaproteobacteria</taxon>
        <taxon>Pseudomonadales</taxon>
        <taxon>Pseudomonadaceae</taxon>
        <taxon>Pseudomonas</taxon>
    </lineage>
</organism>
<gene>
    <name evidence="2" type="ORF">B8W72_12540</name>
</gene>
<reference evidence="2 3" key="1">
    <citation type="submission" date="2017-05" db="EMBL/GenBank/DDBJ databases">
        <title>Whole genome sequence of Pseudomonas putida isolate 1312 commercialized as a biostimulant.</title>
        <authorList>
            <person name="Crovadore J."/>
            <person name="Blanc P."/>
            <person name="Chablais R."/>
            <person name="Cochard B."/>
            <person name="Grizard D."/>
            <person name="Lefort F."/>
        </authorList>
    </citation>
    <scope>NUCLEOTIDE SEQUENCE [LARGE SCALE GENOMIC DNA]</scope>
    <source>
        <strain evidence="2 3">1312</strain>
    </source>
</reference>
<proteinExistence type="predicted"/>
<comment type="caution">
    <text evidence="2">The sequence shown here is derived from an EMBL/GenBank/DDBJ whole genome shotgun (WGS) entry which is preliminary data.</text>
</comment>
<dbReference type="EMBL" id="NFSB01000073">
    <property type="protein sequence ID" value="OUM33392.1"/>
    <property type="molecule type" value="Genomic_DNA"/>
</dbReference>
<keyword evidence="2" id="KW-0808">Transferase</keyword>
<dbReference type="PROSITE" id="PS51186">
    <property type="entry name" value="GNAT"/>
    <property type="match status" value="1"/>
</dbReference>
<feature type="domain" description="N-acetyltransferase" evidence="1">
    <location>
        <begin position="1"/>
        <end position="140"/>
    </location>
</feature>
<dbReference type="InterPro" id="IPR016181">
    <property type="entry name" value="Acyl_CoA_acyltransferase"/>
</dbReference>